<dbReference type="InterPro" id="IPR014730">
    <property type="entry name" value="ETF_a/b_N"/>
</dbReference>
<dbReference type="InterPro" id="IPR012255">
    <property type="entry name" value="ETF_b"/>
</dbReference>
<dbReference type="STRING" id="267850.ADINL_0323"/>
<dbReference type="InterPro" id="IPR014729">
    <property type="entry name" value="Rossmann-like_a/b/a_fold"/>
</dbReference>
<comment type="caution">
    <text evidence="5">The sequence shown here is derived from an EMBL/GenBank/DDBJ whole genome shotgun (WGS) entry which is preliminary data.</text>
</comment>
<reference evidence="5 6" key="1">
    <citation type="journal article" date="2005" name="Int. J. Syst. Evol. Microbiol.">
        <title>Nitrincola lacisaponensis gen. nov., sp. nov., a novel alkaliphilic bacterium isolated from an alkaline, saline lake.</title>
        <authorList>
            <person name="Dimitriu P.A."/>
            <person name="Shukla S.K."/>
            <person name="Conradt J."/>
            <person name="Marquez M.C."/>
            <person name="Ventosa A."/>
            <person name="Maglia A."/>
            <person name="Peyton B.M."/>
            <person name="Pinkart H.C."/>
            <person name="Mormile M.R."/>
        </authorList>
    </citation>
    <scope>NUCLEOTIDE SEQUENCE [LARGE SCALE GENOMIC DNA]</scope>
    <source>
        <strain evidence="5 6">4CA</strain>
    </source>
</reference>
<dbReference type="PANTHER" id="PTHR21294:SF8">
    <property type="entry name" value="ELECTRON TRANSFER FLAVOPROTEIN SUBUNIT BETA"/>
    <property type="match status" value="1"/>
</dbReference>
<protein>
    <submittedName>
        <fullName evidence="5">Electron transfer flavoprotein, beta subunit</fullName>
    </submittedName>
</protein>
<feature type="domain" description="Electron transfer flavoprotein alpha/beta-subunit N-terminal" evidence="4">
    <location>
        <begin position="30"/>
        <end position="180"/>
    </location>
</feature>
<dbReference type="PANTHER" id="PTHR21294">
    <property type="entry name" value="ELECTRON TRANSFER FLAVOPROTEIN BETA-SUBUNIT"/>
    <property type="match status" value="1"/>
</dbReference>
<dbReference type="Gene3D" id="3.40.50.620">
    <property type="entry name" value="HUPs"/>
    <property type="match status" value="1"/>
</dbReference>
<proteinExistence type="inferred from homology"/>
<evidence type="ECO:0000313" key="6">
    <source>
        <dbReference type="Proteomes" id="UP000027318"/>
    </source>
</evidence>
<dbReference type="AlphaFoldDB" id="A0A063Y801"/>
<accession>A0A063Y801</accession>
<organism evidence="5 6">
    <name type="scientific">Nitrincola lacisaponensis</name>
    <dbReference type="NCBI Taxonomy" id="267850"/>
    <lineage>
        <taxon>Bacteria</taxon>
        <taxon>Pseudomonadati</taxon>
        <taxon>Pseudomonadota</taxon>
        <taxon>Gammaproteobacteria</taxon>
        <taxon>Oceanospirillales</taxon>
        <taxon>Oceanospirillaceae</taxon>
        <taxon>Nitrincola</taxon>
    </lineage>
</organism>
<sequence length="276" mass="29600">MLPDSTARIAVLLSVGQHPLTARPRRADQDARALELALQLPGVEVLPVHAGELNDQNETALRSYLGMGASALKLLPAAEGEDVLPLLQQGLRDLQPDLVLCGKRAEHGESSGLMPYLLAQSLGWPVISGLVEIERLEAGHATVLQALPRGQRRRLRVTLPAVLAMDDAAPAARQSAFGPARRGVLEVEQMVAVAEQGLANLNNLSVLNWQFQPARKRPKRLKIIKATSARDRFKAAAAKAESSGGQVLQGLTPDAAAETILKMLREEGVMNSTHGD</sequence>
<evidence type="ECO:0000256" key="3">
    <source>
        <dbReference type="ARBA" id="ARBA00022982"/>
    </source>
</evidence>
<dbReference type="SUPFAM" id="SSF52402">
    <property type="entry name" value="Adenine nucleotide alpha hydrolases-like"/>
    <property type="match status" value="1"/>
</dbReference>
<dbReference type="RefSeq" id="WP_036543082.1">
    <property type="nucleotide sequence ID" value="NZ_JMSZ01000007.1"/>
</dbReference>
<dbReference type="PATRIC" id="fig|267850.7.peg.319"/>
<evidence type="ECO:0000256" key="1">
    <source>
        <dbReference type="ARBA" id="ARBA00007557"/>
    </source>
</evidence>
<keyword evidence="3" id="KW-0249">Electron transport</keyword>
<name>A0A063Y801_9GAMM</name>
<keyword evidence="6" id="KW-1185">Reference proteome</keyword>
<gene>
    <name evidence="5" type="ORF">ADINL_0323</name>
</gene>
<dbReference type="GO" id="GO:0009055">
    <property type="term" value="F:electron transfer activity"/>
    <property type="evidence" value="ECO:0007669"/>
    <property type="project" value="InterPro"/>
</dbReference>
<comment type="similarity">
    <text evidence="1">Belongs to the ETF beta-subunit/FixA family.</text>
</comment>
<dbReference type="Proteomes" id="UP000027318">
    <property type="component" value="Unassembled WGS sequence"/>
</dbReference>
<dbReference type="Pfam" id="PF01012">
    <property type="entry name" value="ETF"/>
    <property type="match status" value="1"/>
</dbReference>
<keyword evidence="2" id="KW-0813">Transport</keyword>
<dbReference type="OrthoDB" id="5598152at2"/>
<evidence type="ECO:0000256" key="2">
    <source>
        <dbReference type="ARBA" id="ARBA00022448"/>
    </source>
</evidence>
<dbReference type="EMBL" id="JMSZ01000007">
    <property type="protein sequence ID" value="KDE41250.1"/>
    <property type="molecule type" value="Genomic_DNA"/>
</dbReference>
<evidence type="ECO:0000313" key="5">
    <source>
        <dbReference type="EMBL" id="KDE41250.1"/>
    </source>
</evidence>
<evidence type="ECO:0000259" key="4">
    <source>
        <dbReference type="Pfam" id="PF01012"/>
    </source>
</evidence>